<reference evidence="1 2" key="1">
    <citation type="submission" date="2017-03" db="EMBL/GenBank/DDBJ databases">
        <title>Genome comparison of Photorhabdus luminescens strain 0813-124 phase variants.</title>
        <authorList>
            <person name="Chien C.-C."/>
            <person name="Chen W.-J."/>
            <person name="Shih M.-C."/>
            <person name="Hsieh F.-C."/>
        </authorList>
    </citation>
    <scope>NUCLEOTIDE SEQUENCE [LARGE SCALE GENOMIC DNA]</scope>
    <source>
        <strain evidence="1 2">0813-124 phase II</strain>
    </source>
</reference>
<gene>
    <name evidence="1" type="ORF">B0X70_20215</name>
</gene>
<organism evidence="1 2">
    <name type="scientific">Photorhabdus akhurstii</name>
    <dbReference type="NCBI Taxonomy" id="171438"/>
    <lineage>
        <taxon>Bacteria</taxon>
        <taxon>Pseudomonadati</taxon>
        <taxon>Pseudomonadota</taxon>
        <taxon>Gammaproteobacteria</taxon>
        <taxon>Enterobacterales</taxon>
        <taxon>Morganellaceae</taxon>
        <taxon>Photorhabdus</taxon>
    </lineage>
</organism>
<evidence type="ECO:0000313" key="1">
    <source>
        <dbReference type="EMBL" id="QXF35245.1"/>
    </source>
</evidence>
<name>A0ABX8LZF0_9GAMM</name>
<dbReference type="Proteomes" id="UP000693715">
    <property type="component" value="Chromosome"/>
</dbReference>
<keyword evidence="2" id="KW-1185">Reference proteome</keyword>
<sequence>MSDVDWIVWTPIMRNMCTLHELRTVYSLSDVIDMHEAIAETLLAEKRANDGNRGAISSHRR</sequence>
<evidence type="ECO:0000313" key="2">
    <source>
        <dbReference type="Proteomes" id="UP000693715"/>
    </source>
</evidence>
<dbReference type="EMBL" id="CP020335">
    <property type="protein sequence ID" value="QXF35245.1"/>
    <property type="molecule type" value="Genomic_DNA"/>
</dbReference>
<proteinExistence type="predicted"/>
<accession>A0ABX8LZF0</accession>
<protein>
    <submittedName>
        <fullName evidence="1">Uncharacterized protein</fullName>
    </submittedName>
</protein>